<dbReference type="InterPro" id="IPR017853">
    <property type="entry name" value="GH"/>
</dbReference>
<comment type="caution">
    <text evidence="9">The sequence shown here is derived from an EMBL/GenBank/DDBJ whole genome shotgun (WGS) entry which is preliminary data.</text>
</comment>
<dbReference type="EMBL" id="JBBJCI010000035">
    <property type="protein sequence ID" value="KAK7253587.1"/>
    <property type="molecule type" value="Genomic_DNA"/>
</dbReference>
<keyword evidence="5 6" id="KW-0326">Glycosidase</keyword>
<evidence type="ECO:0000313" key="10">
    <source>
        <dbReference type="Proteomes" id="UP001363151"/>
    </source>
</evidence>
<dbReference type="SUPFAM" id="SSF51445">
    <property type="entry name" value="(Trans)glycosidases"/>
    <property type="match status" value="1"/>
</dbReference>
<dbReference type="PANTHER" id="PTHR22600:SF21">
    <property type="entry name" value="BETA-HEXOSAMINIDASE A"/>
    <property type="match status" value="1"/>
</dbReference>
<accession>A0ABR1GCH6</accession>
<dbReference type="InterPro" id="IPR029018">
    <property type="entry name" value="Hex-like_dom2"/>
</dbReference>
<evidence type="ECO:0000256" key="1">
    <source>
        <dbReference type="ARBA" id="ARBA00001231"/>
    </source>
</evidence>
<dbReference type="Gene3D" id="3.30.379.10">
    <property type="entry name" value="Chitobiase/beta-hexosaminidase domain 2-like"/>
    <property type="match status" value="1"/>
</dbReference>
<dbReference type="Proteomes" id="UP001363151">
    <property type="component" value="Unassembled WGS sequence"/>
</dbReference>
<dbReference type="InterPro" id="IPR025705">
    <property type="entry name" value="Beta_hexosaminidase_sua/sub"/>
</dbReference>
<dbReference type="SUPFAM" id="SSF55545">
    <property type="entry name" value="beta-N-acetylhexosaminidase-like domain"/>
    <property type="match status" value="1"/>
</dbReference>
<evidence type="ECO:0000259" key="8">
    <source>
        <dbReference type="Pfam" id="PF14845"/>
    </source>
</evidence>
<gene>
    <name evidence="9" type="ORF">SO694_000011305</name>
</gene>
<evidence type="ECO:0000256" key="4">
    <source>
        <dbReference type="ARBA" id="ARBA00023180"/>
    </source>
</evidence>
<evidence type="ECO:0000256" key="6">
    <source>
        <dbReference type="PIRNR" id="PIRNR001093"/>
    </source>
</evidence>
<sequence>MEGPSGQPSRATGQRALDFLVGSAVCVALFSAASTRPFLRGEAPTARRLAATRTDDARCLVVTPDGVEADESACAFATTAAAASTLTDCSNFTGAGGGDCGSLLWPLPASYAAGSTDLCVPTSLAFELDGEARTSAVVRGAVERYAAYIFAHGDLDTTCEGATLRGVRVVVSDGADGYPALDDDVSYALDVDVAGGATLTAATVWGALHGLETFSQLVSFRRSDRSYVLENAPVRIEDAPHFAYRGVMVDCARHFIPLTYLEAVVDGMAFSKLNVLHLHLSDQESFPMESRRFPELWASAFSDYEVYTVRELRRFVEYARVRGVAVLPEFDSIGHSRSMCRGAPEGVCMASCDMSDDDTVDNVPLRPGSKTLAFLDGLYGEFLDGGDGGAGPVFPFAFAHVGGDEVKDECWNVDDVSRDWMRARGLNSTSTYRLMLDHVRATVASRGKRAIAWNDAYEYFGNGLDESWVFMFWTEIDEMVGAAQAGHHVISAWDMELYLDYGSNQVEGIYNFDPCAYDYGLNETTLCDMVLGESVNFWSSDYDAANLAGTLFPRAAALAERAWSPRDLITYTNFTLDATQPTGNVTTNLRLGHFRCELLARGVRAGPVNVPWDKAYGSAAPPETGSCMFQ</sequence>
<evidence type="ECO:0000256" key="2">
    <source>
        <dbReference type="ARBA" id="ARBA00006285"/>
    </source>
</evidence>
<keyword evidence="10" id="KW-1185">Reference proteome</keyword>
<organism evidence="9 10">
    <name type="scientific">Aureococcus anophagefferens</name>
    <name type="common">Harmful bloom alga</name>
    <dbReference type="NCBI Taxonomy" id="44056"/>
    <lineage>
        <taxon>Eukaryota</taxon>
        <taxon>Sar</taxon>
        <taxon>Stramenopiles</taxon>
        <taxon>Ochrophyta</taxon>
        <taxon>Pelagophyceae</taxon>
        <taxon>Pelagomonadales</taxon>
        <taxon>Pelagomonadaceae</taxon>
        <taxon>Aureococcus</taxon>
    </lineage>
</organism>
<dbReference type="PRINTS" id="PR00738">
    <property type="entry name" value="GLHYDRLASE20"/>
</dbReference>
<comment type="similarity">
    <text evidence="2 6">Belongs to the glycosyl hydrolase 20 family.</text>
</comment>
<keyword evidence="3 6" id="KW-0378">Hydrolase</keyword>
<dbReference type="InterPro" id="IPR029019">
    <property type="entry name" value="HEX_eukaryotic_N"/>
</dbReference>
<evidence type="ECO:0000313" key="9">
    <source>
        <dbReference type="EMBL" id="KAK7253587.1"/>
    </source>
</evidence>
<dbReference type="Pfam" id="PF14845">
    <property type="entry name" value="Glycohydro_20b2"/>
    <property type="match status" value="1"/>
</dbReference>
<protein>
    <recommendedName>
        <fullName evidence="6">Beta-hexosaminidase</fullName>
        <ecNumber evidence="6">3.2.1.52</ecNumber>
    </recommendedName>
</protein>
<dbReference type="PANTHER" id="PTHR22600">
    <property type="entry name" value="BETA-HEXOSAMINIDASE"/>
    <property type="match status" value="1"/>
</dbReference>
<dbReference type="EC" id="3.2.1.52" evidence="6"/>
<proteinExistence type="inferred from homology"/>
<comment type="catalytic activity">
    <reaction evidence="1 6">
        <text>Hydrolysis of terminal non-reducing N-acetyl-D-hexosamine residues in N-acetyl-beta-D-hexosaminides.</text>
        <dbReference type="EC" id="3.2.1.52"/>
    </reaction>
</comment>
<name>A0ABR1GCH6_AURAN</name>
<feature type="domain" description="Glycoside hydrolase family 20 catalytic" evidence="7">
    <location>
        <begin position="242"/>
        <end position="565"/>
    </location>
</feature>
<dbReference type="Gene3D" id="3.20.20.80">
    <property type="entry name" value="Glycosidases"/>
    <property type="match status" value="1"/>
</dbReference>
<dbReference type="InterPro" id="IPR015883">
    <property type="entry name" value="Glyco_hydro_20_cat"/>
</dbReference>
<feature type="domain" description="Beta-hexosaminidase eukaryotic type N-terminal" evidence="8">
    <location>
        <begin position="104"/>
        <end position="217"/>
    </location>
</feature>
<evidence type="ECO:0000256" key="5">
    <source>
        <dbReference type="ARBA" id="ARBA00023295"/>
    </source>
</evidence>
<evidence type="ECO:0000259" key="7">
    <source>
        <dbReference type="Pfam" id="PF00728"/>
    </source>
</evidence>
<dbReference type="PIRSF" id="PIRSF001093">
    <property type="entry name" value="B-hxosamndse_ab_euk"/>
    <property type="match status" value="1"/>
</dbReference>
<dbReference type="Pfam" id="PF00728">
    <property type="entry name" value="Glyco_hydro_20"/>
    <property type="match status" value="1"/>
</dbReference>
<evidence type="ECO:0000256" key="3">
    <source>
        <dbReference type="ARBA" id="ARBA00022801"/>
    </source>
</evidence>
<reference evidence="9 10" key="1">
    <citation type="submission" date="2024-03" db="EMBL/GenBank/DDBJ databases">
        <title>Aureococcus anophagefferens CCMP1851 and Kratosvirus quantuckense: Draft genome of a second virus-susceptible host strain in the model system.</title>
        <authorList>
            <person name="Chase E."/>
            <person name="Truchon A.R."/>
            <person name="Schepens W."/>
            <person name="Wilhelm S.W."/>
        </authorList>
    </citation>
    <scope>NUCLEOTIDE SEQUENCE [LARGE SCALE GENOMIC DNA]</scope>
    <source>
        <strain evidence="9 10">CCMP1851</strain>
    </source>
</reference>
<keyword evidence="4" id="KW-0325">Glycoprotein</keyword>